<accession>A0A2N1NR41</accession>
<proteinExistence type="predicted"/>
<dbReference type="EMBL" id="LLXL01000189">
    <property type="protein sequence ID" value="PKK76356.1"/>
    <property type="molecule type" value="Genomic_DNA"/>
</dbReference>
<comment type="caution">
    <text evidence="2">The sequence shown here is derived from an EMBL/GenBank/DDBJ whole genome shotgun (WGS) entry which is preliminary data.</text>
</comment>
<feature type="non-terminal residue" evidence="2">
    <location>
        <position position="58"/>
    </location>
</feature>
<organism evidence="2 3">
    <name type="scientific">Rhizophagus irregularis</name>
    <dbReference type="NCBI Taxonomy" id="588596"/>
    <lineage>
        <taxon>Eukaryota</taxon>
        <taxon>Fungi</taxon>
        <taxon>Fungi incertae sedis</taxon>
        <taxon>Mucoromycota</taxon>
        <taxon>Glomeromycotina</taxon>
        <taxon>Glomeromycetes</taxon>
        <taxon>Glomerales</taxon>
        <taxon>Glomeraceae</taxon>
        <taxon>Rhizophagus</taxon>
    </lineage>
</organism>
<evidence type="ECO:0000256" key="1">
    <source>
        <dbReference type="SAM" id="Coils"/>
    </source>
</evidence>
<reference evidence="2 3" key="1">
    <citation type="submission" date="2016-04" db="EMBL/GenBank/DDBJ databases">
        <title>Genome analyses suggest a sexual origin of heterokaryosis in a supposedly ancient asexual fungus.</title>
        <authorList>
            <person name="Ropars J."/>
            <person name="Sedzielewska K."/>
            <person name="Noel J."/>
            <person name="Charron P."/>
            <person name="Farinelli L."/>
            <person name="Marton T."/>
            <person name="Kruger M."/>
            <person name="Pelin A."/>
            <person name="Brachmann A."/>
            <person name="Corradi N."/>
        </authorList>
    </citation>
    <scope>NUCLEOTIDE SEQUENCE [LARGE SCALE GENOMIC DNA]</scope>
    <source>
        <strain evidence="2 3">C2</strain>
    </source>
</reference>
<protein>
    <submittedName>
        <fullName evidence="2">Uncharacterized protein</fullName>
    </submittedName>
</protein>
<feature type="coiled-coil region" evidence="1">
    <location>
        <begin position="9"/>
        <end position="43"/>
    </location>
</feature>
<dbReference type="AlphaFoldDB" id="A0A2N1NR41"/>
<gene>
    <name evidence="2" type="ORF">RhiirC2_734459</name>
</gene>
<evidence type="ECO:0000313" key="3">
    <source>
        <dbReference type="Proteomes" id="UP000233469"/>
    </source>
</evidence>
<keyword evidence="1" id="KW-0175">Coiled coil</keyword>
<sequence length="58" mass="6768">MASQKNSNNDELLDRIVHLETIIKDLNSQIKGLNITQKQHKEDITLLKEQEKQHSINM</sequence>
<evidence type="ECO:0000313" key="2">
    <source>
        <dbReference type="EMBL" id="PKK76356.1"/>
    </source>
</evidence>
<name>A0A2N1NR41_9GLOM</name>
<reference evidence="2 3" key="2">
    <citation type="submission" date="2017-10" db="EMBL/GenBank/DDBJ databases">
        <title>Extensive intraspecific genome diversity in a model arbuscular mycorrhizal fungus.</title>
        <authorList>
            <person name="Chen E.C.H."/>
            <person name="Morin E."/>
            <person name="Baudet D."/>
            <person name="Noel J."/>
            <person name="Ndikumana S."/>
            <person name="Charron P."/>
            <person name="St-Onge C."/>
            <person name="Giorgi J."/>
            <person name="Grigoriev I.V."/>
            <person name="Roux C."/>
            <person name="Martin F.M."/>
            <person name="Corradi N."/>
        </authorList>
    </citation>
    <scope>NUCLEOTIDE SEQUENCE [LARGE SCALE GENOMIC DNA]</scope>
    <source>
        <strain evidence="2 3">C2</strain>
    </source>
</reference>
<dbReference type="VEuPathDB" id="FungiDB:FUN_017653"/>
<dbReference type="Proteomes" id="UP000233469">
    <property type="component" value="Unassembled WGS sequence"/>
</dbReference>